<dbReference type="PROSITE" id="PS00463">
    <property type="entry name" value="ZN2_CY6_FUNGAL_1"/>
    <property type="match status" value="1"/>
</dbReference>
<dbReference type="Pfam" id="PF00172">
    <property type="entry name" value="Zn_clus"/>
    <property type="match status" value="1"/>
</dbReference>
<dbReference type="SUPFAM" id="SSF57701">
    <property type="entry name" value="Zn2/Cys6 DNA-binding domain"/>
    <property type="match status" value="1"/>
</dbReference>
<dbReference type="GO" id="GO:0008270">
    <property type="term" value="F:zinc ion binding"/>
    <property type="evidence" value="ECO:0007669"/>
    <property type="project" value="InterPro"/>
</dbReference>
<dbReference type="PANTHER" id="PTHR47431">
    <property type="entry name" value="ZN(II)2CYS6 TRANSCRIPTION FACTOR (EUROFUNG)-RELATED"/>
    <property type="match status" value="1"/>
</dbReference>
<keyword evidence="2" id="KW-0539">Nucleus</keyword>
<dbReference type="GO" id="GO:0003677">
    <property type="term" value="F:DNA binding"/>
    <property type="evidence" value="ECO:0007669"/>
    <property type="project" value="InterPro"/>
</dbReference>
<proteinExistence type="predicted"/>
<feature type="compositionally biased region" description="Basic and acidic residues" evidence="3">
    <location>
        <begin position="55"/>
        <end position="74"/>
    </location>
</feature>
<dbReference type="InterPro" id="IPR007219">
    <property type="entry name" value="XnlR_reg_dom"/>
</dbReference>
<name>A0A6A6HCB4_VIRVR</name>
<dbReference type="PANTHER" id="PTHR47431:SF1">
    <property type="entry name" value="ZN(II)2CYS6 TRANSCRIPTION FACTOR (EUROFUNG)"/>
    <property type="match status" value="1"/>
</dbReference>
<dbReference type="Gene3D" id="4.10.240.10">
    <property type="entry name" value="Zn(2)-C6 fungal-type DNA-binding domain"/>
    <property type="match status" value="1"/>
</dbReference>
<organism evidence="5 6">
    <name type="scientific">Viridothelium virens</name>
    <name type="common">Speckled blister lichen</name>
    <name type="synonym">Trypethelium virens</name>
    <dbReference type="NCBI Taxonomy" id="1048519"/>
    <lineage>
        <taxon>Eukaryota</taxon>
        <taxon>Fungi</taxon>
        <taxon>Dikarya</taxon>
        <taxon>Ascomycota</taxon>
        <taxon>Pezizomycotina</taxon>
        <taxon>Dothideomycetes</taxon>
        <taxon>Dothideomycetes incertae sedis</taxon>
        <taxon>Trypetheliales</taxon>
        <taxon>Trypetheliaceae</taxon>
        <taxon>Viridothelium</taxon>
    </lineage>
</organism>
<dbReference type="PROSITE" id="PS50048">
    <property type="entry name" value="ZN2_CY6_FUNGAL_2"/>
    <property type="match status" value="1"/>
</dbReference>
<dbReference type="Pfam" id="PF04082">
    <property type="entry name" value="Fungal_trans"/>
    <property type="match status" value="1"/>
</dbReference>
<dbReference type="Proteomes" id="UP000800092">
    <property type="component" value="Unassembled WGS sequence"/>
</dbReference>
<dbReference type="GO" id="GO:0006351">
    <property type="term" value="P:DNA-templated transcription"/>
    <property type="evidence" value="ECO:0007669"/>
    <property type="project" value="InterPro"/>
</dbReference>
<dbReference type="OrthoDB" id="5367487at2759"/>
<feature type="domain" description="Zn(2)-C6 fungal-type" evidence="4">
    <location>
        <begin position="10"/>
        <end position="39"/>
    </location>
</feature>
<reference evidence="5" key="1">
    <citation type="journal article" date="2020" name="Stud. Mycol.">
        <title>101 Dothideomycetes genomes: a test case for predicting lifestyles and emergence of pathogens.</title>
        <authorList>
            <person name="Haridas S."/>
            <person name="Albert R."/>
            <person name="Binder M."/>
            <person name="Bloem J."/>
            <person name="Labutti K."/>
            <person name="Salamov A."/>
            <person name="Andreopoulos B."/>
            <person name="Baker S."/>
            <person name="Barry K."/>
            <person name="Bills G."/>
            <person name="Bluhm B."/>
            <person name="Cannon C."/>
            <person name="Castanera R."/>
            <person name="Culley D."/>
            <person name="Daum C."/>
            <person name="Ezra D."/>
            <person name="Gonzalez J."/>
            <person name="Henrissat B."/>
            <person name="Kuo A."/>
            <person name="Liang C."/>
            <person name="Lipzen A."/>
            <person name="Lutzoni F."/>
            <person name="Magnuson J."/>
            <person name="Mondo S."/>
            <person name="Nolan M."/>
            <person name="Ohm R."/>
            <person name="Pangilinan J."/>
            <person name="Park H.-J."/>
            <person name="Ramirez L."/>
            <person name="Alfaro M."/>
            <person name="Sun H."/>
            <person name="Tritt A."/>
            <person name="Yoshinaga Y."/>
            <person name="Zwiers L.-H."/>
            <person name="Turgeon B."/>
            <person name="Goodwin S."/>
            <person name="Spatafora J."/>
            <person name="Crous P."/>
            <person name="Grigoriev I."/>
        </authorList>
    </citation>
    <scope>NUCLEOTIDE SEQUENCE</scope>
    <source>
        <strain evidence="5">Tuck. ex Michener</strain>
    </source>
</reference>
<protein>
    <recommendedName>
        <fullName evidence="4">Zn(2)-C6 fungal-type domain-containing protein</fullName>
    </recommendedName>
</protein>
<dbReference type="CDD" id="cd12148">
    <property type="entry name" value="fungal_TF_MHR"/>
    <property type="match status" value="1"/>
</dbReference>
<evidence type="ECO:0000256" key="3">
    <source>
        <dbReference type="SAM" id="MobiDB-lite"/>
    </source>
</evidence>
<dbReference type="CDD" id="cd00067">
    <property type="entry name" value="GAL4"/>
    <property type="match status" value="1"/>
</dbReference>
<feature type="compositionally biased region" description="Basic residues" evidence="3">
    <location>
        <begin position="44"/>
        <end position="54"/>
    </location>
</feature>
<dbReference type="SMART" id="SM00066">
    <property type="entry name" value="GAL4"/>
    <property type="match status" value="1"/>
</dbReference>
<dbReference type="EMBL" id="ML991791">
    <property type="protein sequence ID" value="KAF2235478.1"/>
    <property type="molecule type" value="Genomic_DNA"/>
</dbReference>
<evidence type="ECO:0000313" key="6">
    <source>
        <dbReference type="Proteomes" id="UP000800092"/>
    </source>
</evidence>
<keyword evidence="1" id="KW-0479">Metal-binding</keyword>
<gene>
    <name evidence="5" type="ORF">EV356DRAFT_566365</name>
</gene>
<dbReference type="AlphaFoldDB" id="A0A6A6HCB4"/>
<keyword evidence="6" id="KW-1185">Reference proteome</keyword>
<dbReference type="InterPro" id="IPR001138">
    <property type="entry name" value="Zn2Cys6_DnaBD"/>
</dbReference>
<evidence type="ECO:0000256" key="2">
    <source>
        <dbReference type="ARBA" id="ARBA00023242"/>
    </source>
</evidence>
<feature type="region of interest" description="Disordered" evidence="3">
    <location>
        <begin position="39"/>
        <end position="93"/>
    </location>
</feature>
<accession>A0A6A6HCB4</accession>
<dbReference type="GO" id="GO:0000981">
    <property type="term" value="F:DNA-binding transcription factor activity, RNA polymerase II-specific"/>
    <property type="evidence" value="ECO:0007669"/>
    <property type="project" value="InterPro"/>
</dbReference>
<sequence length="602" mass="67843">MLKMTTLAKACLPCRCKHLKCSGGEPCMRCQSEGDSCSYVASRRGYKGPRKRRPDTKDTPNDRRSHQESLDMLRVHSQPSASDSPSIPPMENEYDRDQCTKVSAFTDQENTSNYFNGVDNLGNLEPFTAFYSIFYPNHPFLLPRVPLMQMLERRHLPHLELAIQYIGSHYISAASSNEYSDALSSCLAQQGLPRDGFMVQSLLLFAMGLHLSAEVERSARYLESAITLALELGMHQLSFAQHNAGNSPMAVESWRRTWWELYIIDGLAASMNPSRLFRTWGVSSDVYLPCEDVSYFSEDIPTPRAITEYDDSAFLGTDMAFSSYTYLIDSIRCLGRVLAVNQTSRTKADGYSNHAAFDMADNSLMNWRLHLPTSKKEILDRHRHIDRLLFRAYMTINTATILLHRPWSELCFEAVQNIKTCVPDLKPVRTTRIPEYHTAKAQQAANHCTHLARLPSSTQSHSPFLACCMVMASMVHLSLWSFMVPDGEDTSIKEEIRLEIGVLKSLGELWPIAKMALGQVQSVAQEMLTSKRALSIHYWNSMTGNQILQNLIEEVDTLGPDSSEYVPFSNIPSLSNAVDVNSHHSSGPFTTTIEPGQYLHQT</sequence>
<dbReference type="InterPro" id="IPR036864">
    <property type="entry name" value="Zn2-C6_fun-type_DNA-bd_sf"/>
</dbReference>
<evidence type="ECO:0000313" key="5">
    <source>
        <dbReference type="EMBL" id="KAF2235478.1"/>
    </source>
</evidence>
<evidence type="ECO:0000259" key="4">
    <source>
        <dbReference type="PROSITE" id="PS50048"/>
    </source>
</evidence>
<evidence type="ECO:0000256" key="1">
    <source>
        <dbReference type="ARBA" id="ARBA00022723"/>
    </source>
</evidence>